<dbReference type="Proteomes" id="UP000467840">
    <property type="component" value="Chromosome 16"/>
</dbReference>
<evidence type="ECO:0000313" key="2">
    <source>
        <dbReference type="EMBL" id="KAF2303815.1"/>
    </source>
</evidence>
<gene>
    <name evidence="2" type="ORF">GH714_023579</name>
    <name evidence="3" type="ORF">GH714_023637</name>
</gene>
<dbReference type="InterPro" id="IPR056559">
    <property type="entry name" value="NDX_C"/>
</dbReference>
<accession>A0A6A6LUL4</accession>
<dbReference type="EMBL" id="JAAGAX010000009">
    <property type="protein sequence ID" value="KAF2303815.1"/>
    <property type="molecule type" value="Genomic_DNA"/>
</dbReference>
<feature type="domain" description="Nodulin homeobox C-terminal" evidence="1">
    <location>
        <begin position="2"/>
        <end position="44"/>
    </location>
</feature>
<dbReference type="Pfam" id="PF24679">
    <property type="entry name" value="Nodulin_C"/>
    <property type="match status" value="1"/>
</dbReference>
<keyword evidence="4" id="KW-1185">Reference proteome</keyword>
<reference evidence="3 4" key="1">
    <citation type="journal article" date="2020" name="Mol. Plant">
        <title>The Chromosome-Based Rubber Tree Genome Provides New Insights into Spurge Genome Evolution and Rubber Biosynthesis.</title>
        <authorList>
            <person name="Liu J."/>
            <person name="Shi C."/>
            <person name="Shi C.C."/>
            <person name="Li W."/>
            <person name="Zhang Q.J."/>
            <person name="Zhang Y."/>
            <person name="Li K."/>
            <person name="Lu H.F."/>
            <person name="Shi C."/>
            <person name="Zhu S.T."/>
            <person name="Xiao Z.Y."/>
            <person name="Nan H."/>
            <person name="Yue Y."/>
            <person name="Zhu X.G."/>
            <person name="Wu Y."/>
            <person name="Hong X.N."/>
            <person name="Fan G.Y."/>
            <person name="Tong Y."/>
            <person name="Zhang D."/>
            <person name="Mao C.L."/>
            <person name="Liu Y.L."/>
            <person name="Hao S.J."/>
            <person name="Liu W.Q."/>
            <person name="Lv M.Q."/>
            <person name="Zhang H.B."/>
            <person name="Liu Y."/>
            <person name="Hu-Tang G.R."/>
            <person name="Wang J.P."/>
            <person name="Wang J.H."/>
            <person name="Sun Y.H."/>
            <person name="Ni S.B."/>
            <person name="Chen W.B."/>
            <person name="Zhang X.C."/>
            <person name="Jiao Y.N."/>
            <person name="Eichler E.E."/>
            <person name="Li G.H."/>
            <person name="Liu X."/>
            <person name="Gao L.Z."/>
        </authorList>
    </citation>
    <scope>NUCLEOTIDE SEQUENCE [LARGE SCALE GENOMIC DNA]</scope>
    <source>
        <strain evidence="4">cv. GT1</strain>
        <tissue evidence="3">Leaf</tissue>
    </source>
</reference>
<dbReference type="EMBL" id="JAAGAX010000009">
    <property type="protein sequence ID" value="KAF2303823.1"/>
    <property type="molecule type" value="Genomic_DNA"/>
</dbReference>
<evidence type="ECO:0000313" key="4">
    <source>
        <dbReference type="Proteomes" id="UP000467840"/>
    </source>
</evidence>
<dbReference type="AlphaFoldDB" id="A0A6A6LUL4"/>
<proteinExistence type="predicted"/>
<dbReference type="PANTHER" id="PTHR35743">
    <property type="entry name" value="NODULIN HOMEOBOX"/>
    <property type="match status" value="1"/>
</dbReference>
<dbReference type="InterPro" id="IPR039325">
    <property type="entry name" value="NDX"/>
</dbReference>
<evidence type="ECO:0000313" key="3">
    <source>
        <dbReference type="EMBL" id="KAF2303823.1"/>
    </source>
</evidence>
<sequence length="92" mass="9965">MLEESEMCVVDITELKTERWVRLPHPSEATGSSFSEAEAKFGISVLENNECLKEVKTGVPPLLALNEQLAKEAGGGVGETDGMVKPVTRFCV</sequence>
<name>A0A6A6LUL4_HEVBR</name>
<comment type="caution">
    <text evidence="3">The sequence shown here is derived from an EMBL/GenBank/DDBJ whole genome shotgun (WGS) entry which is preliminary data.</text>
</comment>
<protein>
    <recommendedName>
        <fullName evidence="1">Nodulin homeobox C-terminal domain-containing protein</fullName>
    </recommendedName>
</protein>
<dbReference type="GO" id="GO:0009908">
    <property type="term" value="P:flower development"/>
    <property type="evidence" value="ECO:0007669"/>
    <property type="project" value="InterPro"/>
</dbReference>
<dbReference type="GO" id="GO:0003697">
    <property type="term" value="F:single-stranded DNA binding"/>
    <property type="evidence" value="ECO:0007669"/>
    <property type="project" value="InterPro"/>
</dbReference>
<dbReference type="PANTHER" id="PTHR35743:SF1">
    <property type="entry name" value="NODULIN HOMEOBOX"/>
    <property type="match status" value="1"/>
</dbReference>
<organism evidence="3 4">
    <name type="scientific">Hevea brasiliensis</name>
    <name type="common">Para rubber tree</name>
    <name type="synonym">Siphonia brasiliensis</name>
    <dbReference type="NCBI Taxonomy" id="3981"/>
    <lineage>
        <taxon>Eukaryota</taxon>
        <taxon>Viridiplantae</taxon>
        <taxon>Streptophyta</taxon>
        <taxon>Embryophyta</taxon>
        <taxon>Tracheophyta</taxon>
        <taxon>Spermatophyta</taxon>
        <taxon>Magnoliopsida</taxon>
        <taxon>eudicotyledons</taxon>
        <taxon>Gunneridae</taxon>
        <taxon>Pentapetalae</taxon>
        <taxon>rosids</taxon>
        <taxon>fabids</taxon>
        <taxon>Malpighiales</taxon>
        <taxon>Euphorbiaceae</taxon>
        <taxon>Crotonoideae</taxon>
        <taxon>Micrandreae</taxon>
        <taxon>Hevea</taxon>
    </lineage>
</organism>
<evidence type="ECO:0000259" key="1">
    <source>
        <dbReference type="Pfam" id="PF24679"/>
    </source>
</evidence>